<sequence length="65" mass="7088">MLRMTRNELAEASEVAVATLSDFESGKRSPHPRTLGAIRSALEAAGIEFITKNDKGVGLLLKYKK</sequence>
<protein>
    <recommendedName>
        <fullName evidence="1">HTH cro/C1-type domain-containing protein</fullName>
    </recommendedName>
</protein>
<evidence type="ECO:0000313" key="3">
    <source>
        <dbReference type="Proteomes" id="UP000195633"/>
    </source>
</evidence>
<proteinExistence type="predicted"/>
<name>A0A1Y0UWX1_9PROT</name>
<dbReference type="InterPro" id="IPR010982">
    <property type="entry name" value="Lambda_DNA-bd_dom_sf"/>
</dbReference>
<dbReference type="SUPFAM" id="SSF47413">
    <property type="entry name" value="lambda repressor-like DNA-binding domains"/>
    <property type="match status" value="1"/>
</dbReference>
<evidence type="ECO:0000259" key="1">
    <source>
        <dbReference type="PROSITE" id="PS50943"/>
    </source>
</evidence>
<evidence type="ECO:0000313" key="2">
    <source>
        <dbReference type="EMBL" id="ARW09974.1"/>
    </source>
</evidence>
<organism evidence="2 3">
    <name type="scientific">Acetobacter ascendens</name>
    <dbReference type="NCBI Taxonomy" id="481146"/>
    <lineage>
        <taxon>Bacteria</taxon>
        <taxon>Pseudomonadati</taxon>
        <taxon>Pseudomonadota</taxon>
        <taxon>Alphaproteobacteria</taxon>
        <taxon>Acetobacterales</taxon>
        <taxon>Acetobacteraceae</taxon>
        <taxon>Acetobacter</taxon>
    </lineage>
</organism>
<dbReference type="GO" id="GO:0003677">
    <property type="term" value="F:DNA binding"/>
    <property type="evidence" value="ECO:0007669"/>
    <property type="project" value="InterPro"/>
</dbReference>
<dbReference type="Gene3D" id="1.10.260.40">
    <property type="entry name" value="lambda repressor-like DNA-binding domains"/>
    <property type="match status" value="1"/>
</dbReference>
<reference evidence="2 3" key="1">
    <citation type="submission" date="2017-05" db="EMBL/GenBank/DDBJ databases">
        <title>Genome sequence of Acetobacter pasteurianus subsp. ascendens strain SRCM101447.</title>
        <authorList>
            <person name="Cho S.H."/>
        </authorList>
    </citation>
    <scope>NUCLEOTIDE SEQUENCE [LARGE SCALE GENOMIC DNA]</scope>
    <source>
        <strain evidence="2 3">SRCM101447</strain>
    </source>
</reference>
<accession>A0A1Y0UWX1</accession>
<dbReference type="Proteomes" id="UP000195633">
    <property type="component" value="Chromosome"/>
</dbReference>
<dbReference type="RefSeq" id="WP_204251352.1">
    <property type="nucleotide sequence ID" value="NZ_CP021524.1"/>
</dbReference>
<dbReference type="InterPro" id="IPR001387">
    <property type="entry name" value="Cro/C1-type_HTH"/>
</dbReference>
<dbReference type="CDD" id="cd00093">
    <property type="entry name" value="HTH_XRE"/>
    <property type="match status" value="1"/>
</dbReference>
<gene>
    <name evidence="2" type="ORF">S101447_00872</name>
</gene>
<feature type="domain" description="HTH cro/C1-type" evidence="1">
    <location>
        <begin position="4"/>
        <end position="49"/>
    </location>
</feature>
<dbReference type="EMBL" id="CP021524">
    <property type="protein sequence ID" value="ARW09974.1"/>
    <property type="molecule type" value="Genomic_DNA"/>
</dbReference>
<dbReference type="AlphaFoldDB" id="A0A1Y0UWX1"/>
<dbReference type="Pfam" id="PF01381">
    <property type="entry name" value="HTH_3"/>
    <property type="match status" value="1"/>
</dbReference>
<dbReference type="PROSITE" id="PS50943">
    <property type="entry name" value="HTH_CROC1"/>
    <property type="match status" value="1"/>
</dbReference>